<proteinExistence type="predicted"/>
<name>A0A6N9T677_9HYPH</name>
<sequence>MLATSMAVAFALVNAGGHKLDDRAPRAGEARVEQVQMKLSWSGSWIWTPENREWVDKDNHSSIELLQGNTVKFCMNGSCWQVNYSDQNGIYSFRLNSTSKAYYEFWLGDFNSLEGRFWFDRANEQAPAAMIRMMQN</sequence>
<gene>
    <name evidence="1" type="ORF">GTK09_12665</name>
</gene>
<evidence type="ECO:0000313" key="2">
    <source>
        <dbReference type="Proteomes" id="UP000469011"/>
    </source>
</evidence>
<protein>
    <submittedName>
        <fullName evidence="1">Uncharacterized protein</fullName>
    </submittedName>
</protein>
<dbReference type="AlphaFoldDB" id="A0A6N9T677"/>
<comment type="caution">
    <text evidence="1">The sequence shown here is derived from an EMBL/GenBank/DDBJ whole genome shotgun (WGS) entry which is preliminary data.</text>
</comment>
<evidence type="ECO:0000313" key="1">
    <source>
        <dbReference type="EMBL" id="NDW05279.1"/>
    </source>
</evidence>
<dbReference type="EMBL" id="JAAAMG010000009">
    <property type="protein sequence ID" value="NDW05279.1"/>
    <property type="molecule type" value="Genomic_DNA"/>
</dbReference>
<accession>A0A6N9T677</accession>
<reference evidence="1 2" key="1">
    <citation type="submission" date="2020-01" db="EMBL/GenBank/DDBJ databases">
        <title>Jiella pacifica sp. nov.</title>
        <authorList>
            <person name="Xue Z."/>
            <person name="Zhu S."/>
            <person name="Chen J."/>
            <person name="Yang J."/>
        </authorList>
    </citation>
    <scope>NUCLEOTIDE SEQUENCE [LARGE SCALE GENOMIC DNA]</scope>
    <source>
        <strain evidence="1 2">40Bstr34</strain>
    </source>
</reference>
<dbReference type="RefSeq" id="WP_163463537.1">
    <property type="nucleotide sequence ID" value="NZ_JAAAMG010000009.1"/>
</dbReference>
<keyword evidence="2" id="KW-1185">Reference proteome</keyword>
<dbReference type="Proteomes" id="UP000469011">
    <property type="component" value="Unassembled WGS sequence"/>
</dbReference>
<organism evidence="1 2">
    <name type="scientific">Jiella pacifica</name>
    <dbReference type="NCBI Taxonomy" id="2696469"/>
    <lineage>
        <taxon>Bacteria</taxon>
        <taxon>Pseudomonadati</taxon>
        <taxon>Pseudomonadota</taxon>
        <taxon>Alphaproteobacteria</taxon>
        <taxon>Hyphomicrobiales</taxon>
        <taxon>Aurantimonadaceae</taxon>
        <taxon>Jiella</taxon>
    </lineage>
</organism>